<keyword evidence="5" id="KW-1185">Reference proteome</keyword>
<sequence length="494" mass="54936">MSKIYKTPDVYVEEISSFPPSIAQVETAIPAFVGYTEKAEKNGRSLLNQPTKVHSILDFRDNFGGDYIPKFLLVPKTPQDPSPIRIGNQDFSLQLNTNQRAYLFRAVSDFFSNGGKACYVVSVGTYGEKDQVPISKEGLLGITSSRNSSPKGLKALMDLRKPSILVIPDAVALGSQSTEVYQEMLKHCHDHGNRFSIFDLYNGFEDINQSQGCISEFRNGIGNSNLSLGAAYYPWLDRPENQLSLNFSNLDPKIKLSEILLEENAQEVLNSNLSNEKDLHLGLLNTSPTYKHILKAMGKILKPSPISGAIAGVYSRVDLTRGVWKAPANVALNGFEKPSVSFSTIQQEELNIDPSSGKSINSIRHFQGKGILVWGARTLAGNDNEWRYIPVKRTYLMVRESIHSSLTSFVFEPNDANTWARIRAMVENFLTNLWRDGAFQGIKPDQAFFVRMGLGQTMTSQDIIEGKGIIEIGMALVRPAEFILLKLNLAFQEA</sequence>
<evidence type="ECO:0008006" key="6">
    <source>
        <dbReference type="Google" id="ProtNLM"/>
    </source>
</evidence>
<dbReference type="PANTHER" id="PTHR35861:SF1">
    <property type="entry name" value="PHAGE TAIL SHEATH PROTEIN"/>
    <property type="match status" value="1"/>
</dbReference>
<reference evidence="4 5" key="1">
    <citation type="submission" date="2019-03" db="EMBL/GenBank/DDBJ databases">
        <title>Genomic Encyclopedia of Type Strains, Phase III (KMG-III): the genomes of soil and plant-associated and newly described type strains.</title>
        <authorList>
            <person name="Whitman W."/>
        </authorList>
    </citation>
    <scope>NUCLEOTIDE SEQUENCE [LARGE SCALE GENOMIC DNA]</scope>
    <source>
        <strain evidence="4 5">CECT 8446</strain>
    </source>
</reference>
<dbReference type="EMBL" id="SNYF01000007">
    <property type="protein sequence ID" value="TDQ16336.1"/>
    <property type="molecule type" value="Genomic_DNA"/>
</dbReference>
<dbReference type="Pfam" id="PF04984">
    <property type="entry name" value="Phage_sheath_1"/>
    <property type="match status" value="1"/>
</dbReference>
<evidence type="ECO:0000256" key="1">
    <source>
        <dbReference type="ARBA" id="ARBA00008005"/>
    </source>
</evidence>
<dbReference type="AlphaFoldDB" id="A0A4R6T2Z8"/>
<dbReference type="Pfam" id="PF17482">
    <property type="entry name" value="Phage_sheath_1C"/>
    <property type="match status" value="1"/>
</dbReference>
<dbReference type="InterPro" id="IPR035089">
    <property type="entry name" value="Phage_sheath_subtilisin"/>
</dbReference>
<dbReference type="OrthoDB" id="9767864at2"/>
<protein>
    <recommendedName>
        <fullName evidence="6">Tail sheath protein C-terminal domain-containing protein</fullName>
    </recommendedName>
</protein>
<dbReference type="PANTHER" id="PTHR35861">
    <property type="match status" value="1"/>
</dbReference>
<evidence type="ECO:0000259" key="3">
    <source>
        <dbReference type="Pfam" id="PF17482"/>
    </source>
</evidence>
<comment type="caution">
    <text evidence="4">The sequence shown here is derived from an EMBL/GenBank/DDBJ whole genome shotgun (WGS) entry which is preliminary data.</text>
</comment>
<evidence type="ECO:0000259" key="2">
    <source>
        <dbReference type="Pfam" id="PF04984"/>
    </source>
</evidence>
<dbReference type="Gene3D" id="3.40.50.11780">
    <property type="match status" value="1"/>
</dbReference>
<dbReference type="InterPro" id="IPR020287">
    <property type="entry name" value="Tail_sheath_C"/>
</dbReference>
<feature type="domain" description="Tail sheath protein C-terminal" evidence="3">
    <location>
        <begin position="383"/>
        <end position="488"/>
    </location>
</feature>
<proteinExistence type="inferred from homology"/>
<accession>A0A4R6T2Z8</accession>
<comment type="similarity">
    <text evidence="1">Belongs to the myoviridae tail sheath protein family.</text>
</comment>
<evidence type="ECO:0000313" key="4">
    <source>
        <dbReference type="EMBL" id="TDQ16336.1"/>
    </source>
</evidence>
<dbReference type="InterPro" id="IPR052042">
    <property type="entry name" value="Tail_sheath_structural"/>
</dbReference>
<gene>
    <name evidence="4" type="ORF">DFQ04_2453</name>
</gene>
<dbReference type="RefSeq" id="WP_133556186.1">
    <property type="nucleotide sequence ID" value="NZ_SNYF01000007.1"/>
</dbReference>
<name>A0A4R6T2Z8_9BACT</name>
<feature type="domain" description="Tail sheath protein subtilisin-like" evidence="2">
    <location>
        <begin position="299"/>
        <end position="379"/>
    </location>
</feature>
<evidence type="ECO:0000313" key="5">
    <source>
        <dbReference type="Proteomes" id="UP000294535"/>
    </source>
</evidence>
<dbReference type="Proteomes" id="UP000294535">
    <property type="component" value="Unassembled WGS sequence"/>
</dbReference>
<organism evidence="4 5">
    <name type="scientific">Algoriphagus boseongensis</name>
    <dbReference type="NCBI Taxonomy" id="1442587"/>
    <lineage>
        <taxon>Bacteria</taxon>
        <taxon>Pseudomonadati</taxon>
        <taxon>Bacteroidota</taxon>
        <taxon>Cytophagia</taxon>
        <taxon>Cytophagales</taxon>
        <taxon>Cyclobacteriaceae</taxon>
        <taxon>Algoriphagus</taxon>
    </lineage>
</organism>